<accession>U1NG28</accession>
<dbReference type="AlphaFoldDB" id="U1NG28"/>
<protein>
    <submittedName>
        <fullName evidence="1">Uncharacterized protein</fullName>
    </submittedName>
</protein>
<organism evidence="1 2">
    <name type="scientific">Haloquadratum walsbyi J07HQW2</name>
    <dbReference type="NCBI Taxonomy" id="1238425"/>
    <lineage>
        <taxon>Archaea</taxon>
        <taxon>Methanobacteriati</taxon>
        <taxon>Methanobacteriota</taxon>
        <taxon>Stenosarchaea group</taxon>
        <taxon>Halobacteria</taxon>
        <taxon>Halobacteriales</taxon>
        <taxon>Haloferacaceae</taxon>
        <taxon>Haloquadratum</taxon>
    </lineage>
</organism>
<dbReference type="EMBL" id="KE356561">
    <property type="protein sequence ID" value="ERG95773.1"/>
    <property type="molecule type" value="Genomic_DNA"/>
</dbReference>
<dbReference type="HOGENOM" id="CLU_2763525_0_0_2"/>
<sequence length="70" mass="7426">CVLAPVREQLTAGIFVGVFVTESVLGLTRFVQAVEVRLAVFSIDTDDFDVARVGVVGLEVNADSPLTGVF</sequence>
<name>U1NG28_9EURY</name>
<proteinExistence type="predicted"/>
<gene>
    <name evidence="1" type="ORF">J07HQW2_02233</name>
</gene>
<dbReference type="Proteomes" id="UP000030710">
    <property type="component" value="Unassembled WGS sequence"/>
</dbReference>
<evidence type="ECO:0000313" key="2">
    <source>
        <dbReference type="Proteomes" id="UP000030710"/>
    </source>
</evidence>
<evidence type="ECO:0000313" key="1">
    <source>
        <dbReference type="EMBL" id="ERG95773.1"/>
    </source>
</evidence>
<reference evidence="1 2" key="1">
    <citation type="journal article" date="2013" name="PLoS ONE">
        <title>Assembly-driven community genomics of a hypersaline microbial ecosystem.</title>
        <authorList>
            <person name="Podell S."/>
            <person name="Ugalde J.A."/>
            <person name="Narasingarao P."/>
            <person name="Banfield J.F."/>
            <person name="Heidelberg K.B."/>
            <person name="Allen E.E."/>
        </authorList>
    </citation>
    <scope>NUCLEOTIDE SEQUENCE [LARGE SCALE GENOMIC DNA]</scope>
    <source>
        <strain evidence="2">J07HQW2</strain>
    </source>
</reference>
<feature type="non-terminal residue" evidence="1">
    <location>
        <position position="1"/>
    </location>
</feature>